<evidence type="ECO:0000313" key="2">
    <source>
        <dbReference type="EMBL" id="MTE20106.1"/>
    </source>
</evidence>
<name>A0A6G2BDA0_9ACTN</name>
<dbReference type="OrthoDB" id="4273937at2"/>
<dbReference type="Gene3D" id="2.80.10.50">
    <property type="match status" value="2"/>
</dbReference>
<protein>
    <submittedName>
        <fullName evidence="2">Arabinogalactan endo-1,4-beta-galactosidase</fullName>
    </submittedName>
</protein>
<evidence type="ECO:0000259" key="1">
    <source>
        <dbReference type="SMART" id="SM00458"/>
    </source>
</evidence>
<accession>A0A6G2BDA0</accession>
<dbReference type="InterPro" id="IPR000772">
    <property type="entry name" value="Ricin_B_lectin"/>
</dbReference>
<sequence>MNADIFRCTTVMAQPPKRAAFKEVTVKTSRRAFTTGLSALALSATMLAVGSAAPASAAPLNAKLEAHHSGKCLDVAEASQADGAFVQQWHCYTTANQNWTLTSLDNGYYKVSADHSGKCLDVAEASQADGAFVQQWHCYDTPNQEWKLVQRPNGYFTLVARHSGKCLEVTGGNIYDGAGVVQQTCEADRPYQEWRLL</sequence>
<evidence type="ECO:0000313" key="3">
    <source>
        <dbReference type="Proteomes" id="UP000473014"/>
    </source>
</evidence>
<dbReference type="SMART" id="SM00458">
    <property type="entry name" value="RICIN"/>
    <property type="match status" value="1"/>
</dbReference>
<dbReference type="EMBL" id="WIXO01000001">
    <property type="protein sequence ID" value="MTE20106.1"/>
    <property type="molecule type" value="Genomic_DNA"/>
</dbReference>
<keyword evidence="3" id="KW-1185">Reference proteome</keyword>
<dbReference type="Proteomes" id="UP000473014">
    <property type="component" value="Unassembled WGS sequence"/>
</dbReference>
<dbReference type="CDD" id="cd23458">
    <property type="entry name" value="beta-trefoil_Ricin_AgaB34-like"/>
    <property type="match status" value="1"/>
</dbReference>
<dbReference type="InterPro" id="IPR006311">
    <property type="entry name" value="TAT_signal"/>
</dbReference>
<proteinExistence type="predicted"/>
<dbReference type="PROSITE" id="PS51318">
    <property type="entry name" value="TAT"/>
    <property type="match status" value="1"/>
</dbReference>
<reference evidence="2 3" key="1">
    <citation type="submission" date="2019-11" db="EMBL/GenBank/DDBJ databases">
        <authorList>
            <person name="Yuan L."/>
        </authorList>
    </citation>
    <scope>NUCLEOTIDE SEQUENCE [LARGE SCALE GENOMIC DNA]</scope>
    <source>
        <strain evidence="2 3">TRM43335</strain>
    </source>
</reference>
<dbReference type="Pfam" id="PF00652">
    <property type="entry name" value="Ricin_B_lectin"/>
    <property type="match status" value="1"/>
</dbReference>
<dbReference type="SUPFAM" id="SSF50370">
    <property type="entry name" value="Ricin B-like lectins"/>
    <property type="match status" value="1"/>
</dbReference>
<dbReference type="InterPro" id="IPR035992">
    <property type="entry name" value="Ricin_B-like_lectins"/>
</dbReference>
<dbReference type="PROSITE" id="PS50231">
    <property type="entry name" value="RICIN_B_LECTIN"/>
    <property type="match status" value="1"/>
</dbReference>
<dbReference type="AlphaFoldDB" id="A0A6G2BDA0"/>
<comment type="caution">
    <text evidence="2">The sequence shown here is derived from an EMBL/GenBank/DDBJ whole genome shotgun (WGS) entry which is preliminary data.</text>
</comment>
<gene>
    <name evidence="2" type="ORF">F0L17_13475</name>
</gene>
<feature type="domain" description="Ricin B lectin" evidence="1">
    <location>
        <begin position="58"/>
        <end position="197"/>
    </location>
</feature>
<organism evidence="2 3">
    <name type="scientific">Streptomyces taklimakanensis</name>
    <dbReference type="NCBI Taxonomy" id="2569853"/>
    <lineage>
        <taxon>Bacteria</taxon>
        <taxon>Bacillati</taxon>
        <taxon>Actinomycetota</taxon>
        <taxon>Actinomycetes</taxon>
        <taxon>Kitasatosporales</taxon>
        <taxon>Streptomycetaceae</taxon>
        <taxon>Streptomyces</taxon>
    </lineage>
</organism>